<evidence type="ECO:0000256" key="3">
    <source>
        <dbReference type="ARBA" id="ARBA00023015"/>
    </source>
</evidence>
<name>A0A835RZR2_VANPL</name>
<dbReference type="SMART" id="SM00717">
    <property type="entry name" value="SANT"/>
    <property type="match status" value="2"/>
</dbReference>
<dbReference type="PANTHER" id="PTHR10641">
    <property type="entry name" value="MYB FAMILY TRANSCRIPTION FACTOR"/>
    <property type="match status" value="1"/>
</dbReference>
<gene>
    <name evidence="10" type="ORF">HPP92_003320</name>
</gene>
<dbReference type="PANTHER" id="PTHR10641:SF1387">
    <property type="entry name" value="OS08G0486300 PROTEIN"/>
    <property type="match status" value="1"/>
</dbReference>
<feature type="domain" description="HTH myb-type" evidence="9">
    <location>
        <begin position="62"/>
        <end position="116"/>
    </location>
</feature>
<keyword evidence="6" id="KW-0539">Nucleus</keyword>
<keyword evidence="3" id="KW-0805">Transcription regulation</keyword>
<dbReference type="EMBL" id="JADCNL010000001">
    <property type="protein sequence ID" value="KAG0498629.1"/>
    <property type="molecule type" value="Genomic_DNA"/>
</dbReference>
<keyword evidence="4" id="KW-0238">DNA-binding</keyword>
<evidence type="ECO:0000256" key="5">
    <source>
        <dbReference type="ARBA" id="ARBA00023163"/>
    </source>
</evidence>
<dbReference type="InterPro" id="IPR017930">
    <property type="entry name" value="Myb_dom"/>
</dbReference>
<evidence type="ECO:0000256" key="4">
    <source>
        <dbReference type="ARBA" id="ARBA00023125"/>
    </source>
</evidence>
<feature type="domain" description="Myb-like" evidence="8">
    <location>
        <begin position="9"/>
        <end position="61"/>
    </location>
</feature>
<dbReference type="OrthoDB" id="26525at2759"/>
<accession>A0A835RZR2</accession>
<dbReference type="GO" id="GO:0003677">
    <property type="term" value="F:DNA binding"/>
    <property type="evidence" value="ECO:0007669"/>
    <property type="project" value="UniProtKB-KW"/>
</dbReference>
<evidence type="ECO:0000313" key="11">
    <source>
        <dbReference type="Proteomes" id="UP000636800"/>
    </source>
</evidence>
<keyword evidence="5" id="KW-0804">Transcription</keyword>
<dbReference type="PROSITE" id="PS51294">
    <property type="entry name" value="HTH_MYB"/>
    <property type="match status" value="2"/>
</dbReference>
<evidence type="ECO:0000256" key="7">
    <source>
        <dbReference type="SAM" id="MobiDB-lite"/>
    </source>
</evidence>
<dbReference type="FunFam" id="1.10.10.60:FF:000349">
    <property type="entry name" value="Transcription factor MYB39"/>
    <property type="match status" value="1"/>
</dbReference>
<dbReference type="InterPro" id="IPR001005">
    <property type="entry name" value="SANT/Myb"/>
</dbReference>
<feature type="compositionally biased region" description="Polar residues" evidence="7">
    <location>
        <begin position="286"/>
        <end position="307"/>
    </location>
</feature>
<dbReference type="Proteomes" id="UP000636800">
    <property type="component" value="Chromosome 1"/>
</dbReference>
<evidence type="ECO:0000256" key="6">
    <source>
        <dbReference type="ARBA" id="ARBA00023242"/>
    </source>
</evidence>
<dbReference type="FunFam" id="1.10.10.60:FF:000001">
    <property type="entry name" value="MYB-related transcription factor"/>
    <property type="match status" value="1"/>
</dbReference>
<keyword evidence="11" id="KW-1185">Reference proteome</keyword>
<protein>
    <submittedName>
        <fullName evidence="10">Uncharacterized protein</fullName>
    </submittedName>
</protein>
<feature type="region of interest" description="Disordered" evidence="7">
    <location>
        <begin position="283"/>
        <end position="307"/>
    </location>
</feature>
<evidence type="ECO:0000259" key="9">
    <source>
        <dbReference type="PROSITE" id="PS51294"/>
    </source>
</evidence>
<feature type="domain" description="Myb-like" evidence="8">
    <location>
        <begin position="62"/>
        <end position="112"/>
    </location>
</feature>
<dbReference type="SUPFAM" id="SSF46689">
    <property type="entry name" value="Homeodomain-like"/>
    <property type="match status" value="1"/>
</dbReference>
<sequence>MGRSPCCDEVGVKKGPWTPEEDQKLVEYIQKHGHGSWRHLPNSAGLNRCGKSCRLRWTNYLRPDIKRGKFTEDEDRLIIHLHSMLGNKWSLISSKLPGRTDNEIKNYWNTHLKKKLLMMGIDPVTHQRRADLELLANLPSLLAPSNSGCGAANTWDGSLRFQADAAQVARMQILQGVLRALVASSPSTSITYPSLDTVNSLLGSSLAPLRNLTDMLQLSRQLEALSNGSLALHRDLNQMASSGIMEGAVALQTPSGYHAFPPQDAENQGQNLLFHSDNKSLAVDDSTPSLVSASPESTSVDQKQDQMNTNEFSASNSAMSTQFDAWDALNPGDPDACELGWKDILEQISW</sequence>
<proteinExistence type="predicted"/>
<dbReference type="InterPro" id="IPR009057">
    <property type="entry name" value="Homeodomain-like_sf"/>
</dbReference>
<dbReference type="Pfam" id="PF00249">
    <property type="entry name" value="Myb_DNA-binding"/>
    <property type="match status" value="2"/>
</dbReference>
<comment type="caution">
    <text evidence="10">The sequence shown here is derived from an EMBL/GenBank/DDBJ whole genome shotgun (WGS) entry which is preliminary data.</text>
</comment>
<dbReference type="Gene3D" id="1.10.10.60">
    <property type="entry name" value="Homeodomain-like"/>
    <property type="match status" value="2"/>
</dbReference>
<dbReference type="InterPro" id="IPR015495">
    <property type="entry name" value="Myb_TF_plants"/>
</dbReference>
<dbReference type="PROSITE" id="PS50090">
    <property type="entry name" value="MYB_LIKE"/>
    <property type="match status" value="2"/>
</dbReference>
<reference evidence="10 11" key="1">
    <citation type="journal article" date="2020" name="Nat. Food">
        <title>A phased Vanilla planifolia genome enables genetic improvement of flavour and production.</title>
        <authorList>
            <person name="Hasing T."/>
            <person name="Tang H."/>
            <person name="Brym M."/>
            <person name="Khazi F."/>
            <person name="Huang T."/>
            <person name="Chambers A.H."/>
        </authorList>
    </citation>
    <scope>NUCLEOTIDE SEQUENCE [LARGE SCALE GENOMIC DNA]</scope>
    <source>
        <tissue evidence="10">Leaf</tissue>
    </source>
</reference>
<evidence type="ECO:0000259" key="8">
    <source>
        <dbReference type="PROSITE" id="PS50090"/>
    </source>
</evidence>
<dbReference type="CDD" id="cd00167">
    <property type="entry name" value="SANT"/>
    <property type="match status" value="2"/>
</dbReference>
<dbReference type="GO" id="GO:0005634">
    <property type="term" value="C:nucleus"/>
    <property type="evidence" value="ECO:0007669"/>
    <property type="project" value="UniProtKB-SubCell"/>
</dbReference>
<comment type="subcellular location">
    <subcellularLocation>
        <location evidence="1">Nucleus</location>
    </subcellularLocation>
</comment>
<evidence type="ECO:0000256" key="2">
    <source>
        <dbReference type="ARBA" id="ARBA00022737"/>
    </source>
</evidence>
<organism evidence="10 11">
    <name type="scientific">Vanilla planifolia</name>
    <name type="common">Vanilla</name>
    <dbReference type="NCBI Taxonomy" id="51239"/>
    <lineage>
        <taxon>Eukaryota</taxon>
        <taxon>Viridiplantae</taxon>
        <taxon>Streptophyta</taxon>
        <taxon>Embryophyta</taxon>
        <taxon>Tracheophyta</taxon>
        <taxon>Spermatophyta</taxon>
        <taxon>Magnoliopsida</taxon>
        <taxon>Liliopsida</taxon>
        <taxon>Asparagales</taxon>
        <taxon>Orchidaceae</taxon>
        <taxon>Vanilloideae</taxon>
        <taxon>Vanilleae</taxon>
        <taxon>Vanilla</taxon>
    </lineage>
</organism>
<evidence type="ECO:0000313" key="10">
    <source>
        <dbReference type="EMBL" id="KAG0498629.1"/>
    </source>
</evidence>
<evidence type="ECO:0000256" key="1">
    <source>
        <dbReference type="ARBA" id="ARBA00004123"/>
    </source>
</evidence>
<keyword evidence="2" id="KW-0677">Repeat</keyword>
<dbReference type="AlphaFoldDB" id="A0A835RZR2"/>
<feature type="domain" description="HTH myb-type" evidence="9">
    <location>
        <begin position="9"/>
        <end position="61"/>
    </location>
</feature>